<accession>A0A4Y7TTX9</accession>
<dbReference type="SMART" id="SM00726">
    <property type="entry name" value="UIM"/>
    <property type="match status" value="3"/>
</dbReference>
<keyword evidence="9" id="KW-0804">Transcription</keyword>
<dbReference type="STRING" id="71717.A0A4Y7TTX9"/>
<evidence type="ECO:0000256" key="12">
    <source>
        <dbReference type="PROSITE-ProRule" id="PRU00331"/>
    </source>
</evidence>
<keyword evidence="6" id="KW-0378">Hydrolase</keyword>
<evidence type="ECO:0000256" key="1">
    <source>
        <dbReference type="ARBA" id="ARBA00000707"/>
    </source>
</evidence>
<dbReference type="PANTHER" id="PTHR14159:SF0">
    <property type="entry name" value="ATAXIN-3-RELATED"/>
    <property type="match status" value="1"/>
</dbReference>
<name>A0A4Y7TTX9_COPMI</name>
<feature type="region of interest" description="Disordered" evidence="13">
    <location>
        <begin position="454"/>
        <end position="513"/>
    </location>
</feature>
<dbReference type="PANTHER" id="PTHR14159">
    <property type="entry name" value="ATAXIN-3-RELATED"/>
    <property type="match status" value="1"/>
</dbReference>
<dbReference type="EMBL" id="QPFP01000004">
    <property type="protein sequence ID" value="TEB37635.1"/>
    <property type="molecule type" value="Genomic_DNA"/>
</dbReference>
<dbReference type="Gene3D" id="3.90.70.40">
    <property type="match status" value="1"/>
</dbReference>
<gene>
    <name evidence="15" type="ORF">FA13DRAFT_1761892</name>
</gene>
<dbReference type="SMART" id="SM01246">
    <property type="entry name" value="Josephin"/>
    <property type="match status" value="1"/>
</dbReference>
<comment type="caution">
    <text evidence="12">Lacks conserved residue(s) required for the propagation of feature annotation.</text>
</comment>
<comment type="subcellular location">
    <subcellularLocation>
        <location evidence="2">Nucleus</location>
    </subcellularLocation>
</comment>
<organism evidence="15 16">
    <name type="scientific">Coprinellus micaceus</name>
    <name type="common">Glistening ink-cap mushroom</name>
    <name type="synonym">Coprinus micaceus</name>
    <dbReference type="NCBI Taxonomy" id="71717"/>
    <lineage>
        <taxon>Eukaryota</taxon>
        <taxon>Fungi</taxon>
        <taxon>Dikarya</taxon>
        <taxon>Basidiomycota</taxon>
        <taxon>Agaricomycotina</taxon>
        <taxon>Agaricomycetes</taxon>
        <taxon>Agaricomycetidae</taxon>
        <taxon>Agaricales</taxon>
        <taxon>Agaricineae</taxon>
        <taxon>Psathyrellaceae</taxon>
        <taxon>Coprinellus</taxon>
    </lineage>
</organism>
<evidence type="ECO:0000313" key="16">
    <source>
        <dbReference type="Proteomes" id="UP000298030"/>
    </source>
</evidence>
<feature type="compositionally biased region" description="Polar residues" evidence="13">
    <location>
        <begin position="294"/>
        <end position="305"/>
    </location>
</feature>
<dbReference type="GO" id="GO:0004843">
    <property type="term" value="F:cysteine-type deubiquitinase activity"/>
    <property type="evidence" value="ECO:0007669"/>
    <property type="project" value="UniProtKB-EC"/>
</dbReference>
<feature type="active site" evidence="11">
    <location>
        <position position="154"/>
    </location>
</feature>
<sequence>MPLLAPSPSIMAGLEGLTSTIYHEKQQSGSMLCAQHALNSLLQGNYFTAPDLSAIAQNLDTLEDSYRDEEAEENRNMDDTGFFSVQVLEHALSVWGLNLLRWRSEEMRPYNDHPHTQLAFILHLEQHWFTLRRFGPALPNLEEDPGEGHWYNLNSFLADPEWVGKLYLGMVLQQAETEGYSVFAVTQADPEAPLALPRTQADEIAATLPEPSSASSSTSRNAFQRTSDTSFPSTHNASSQHETSNMDSFEDEDYELQAALQASLMLPPPIASRFTVPLPPSGMQSPEFPALGSGLQTPQRANSGSLEHEELDPVAASMARNQQLLQHMQRQQAYAAQDVWSEEELSSEEAEALRQRREERRRQEEEEEEQLRLAIEESERMARERDQQSSSSDLEGTKGDTESDEEIDEAAENQPHSAPAFIPSAAYYSNDRVYDDDDTELQAALKASLEGVAPGFQHPALPEPVKPTHTSSLQTTPPMPSAAALDKDETSSIASTESEAPVPEPTEELDIEEIRRRRLARFGGA</sequence>
<dbReference type="Proteomes" id="UP000298030">
    <property type="component" value="Unassembled WGS sequence"/>
</dbReference>
<dbReference type="InterPro" id="IPR033865">
    <property type="entry name" value="Ataxin-3"/>
</dbReference>
<dbReference type="PRINTS" id="PR01233">
    <property type="entry name" value="JOSEPHIN"/>
</dbReference>
<dbReference type="AlphaFoldDB" id="A0A4Y7TTX9"/>
<evidence type="ECO:0000256" key="11">
    <source>
        <dbReference type="PIRSR" id="PIRSR633865-1"/>
    </source>
</evidence>
<evidence type="ECO:0000256" key="3">
    <source>
        <dbReference type="ARBA" id="ARBA00012759"/>
    </source>
</evidence>
<evidence type="ECO:0000256" key="2">
    <source>
        <dbReference type="ARBA" id="ARBA00004123"/>
    </source>
</evidence>
<dbReference type="GO" id="GO:0016579">
    <property type="term" value="P:protein deubiquitination"/>
    <property type="evidence" value="ECO:0007669"/>
    <property type="project" value="InterPro"/>
</dbReference>
<feature type="compositionally biased region" description="Low complexity" evidence="13">
    <location>
        <begin position="491"/>
        <end position="500"/>
    </location>
</feature>
<dbReference type="GO" id="GO:0005634">
    <property type="term" value="C:nucleus"/>
    <property type="evidence" value="ECO:0007669"/>
    <property type="project" value="UniProtKB-SubCell"/>
</dbReference>
<dbReference type="InterPro" id="IPR003903">
    <property type="entry name" value="UIM_dom"/>
</dbReference>
<feature type="active site" description="Nucleophile" evidence="11">
    <location>
        <position position="33"/>
    </location>
</feature>
<evidence type="ECO:0000313" key="15">
    <source>
        <dbReference type="EMBL" id="TEB37635.1"/>
    </source>
</evidence>
<evidence type="ECO:0000256" key="5">
    <source>
        <dbReference type="ARBA" id="ARBA00022786"/>
    </source>
</evidence>
<dbReference type="OrthoDB" id="10063692at2759"/>
<feature type="region of interest" description="Disordered" evidence="13">
    <location>
        <begin position="208"/>
        <end position="248"/>
    </location>
</feature>
<proteinExistence type="predicted"/>
<dbReference type="Pfam" id="PF02099">
    <property type="entry name" value="Josephin"/>
    <property type="match status" value="1"/>
</dbReference>
<dbReference type="PROSITE" id="PS50330">
    <property type="entry name" value="UIM"/>
    <property type="match status" value="1"/>
</dbReference>
<dbReference type="EC" id="3.4.19.12" evidence="3"/>
<comment type="catalytic activity">
    <reaction evidence="1">
        <text>Thiol-dependent hydrolysis of ester, thioester, amide, peptide and isopeptide bonds formed by the C-terminal Gly of ubiquitin (a 76-residue protein attached to proteins as an intracellular targeting signal).</text>
        <dbReference type="EC" id="3.4.19.12"/>
    </reaction>
</comment>
<evidence type="ECO:0000256" key="8">
    <source>
        <dbReference type="ARBA" id="ARBA00023015"/>
    </source>
</evidence>
<evidence type="ECO:0000256" key="10">
    <source>
        <dbReference type="ARBA" id="ARBA00023242"/>
    </source>
</evidence>
<dbReference type="InterPro" id="IPR006155">
    <property type="entry name" value="Josephin"/>
</dbReference>
<dbReference type="GO" id="GO:0006508">
    <property type="term" value="P:proteolysis"/>
    <property type="evidence" value="ECO:0007669"/>
    <property type="project" value="UniProtKB-KW"/>
</dbReference>
<feature type="compositionally biased region" description="Basic and acidic residues" evidence="13">
    <location>
        <begin position="357"/>
        <end position="387"/>
    </location>
</feature>
<dbReference type="Gene3D" id="1.10.287.10">
    <property type="entry name" value="S15/NS1, RNA-binding"/>
    <property type="match status" value="1"/>
</dbReference>
<keyword evidence="10" id="KW-0539">Nucleus</keyword>
<keyword evidence="5" id="KW-0833">Ubl conjugation pathway</keyword>
<evidence type="ECO:0000259" key="14">
    <source>
        <dbReference type="PROSITE" id="PS50957"/>
    </source>
</evidence>
<keyword evidence="16" id="KW-1185">Reference proteome</keyword>
<evidence type="ECO:0000256" key="4">
    <source>
        <dbReference type="ARBA" id="ARBA00022670"/>
    </source>
</evidence>
<keyword evidence="8" id="KW-0805">Transcription regulation</keyword>
<evidence type="ECO:0000256" key="6">
    <source>
        <dbReference type="ARBA" id="ARBA00022801"/>
    </source>
</evidence>
<comment type="caution">
    <text evidence="15">The sequence shown here is derived from an EMBL/GenBank/DDBJ whole genome shotgun (WGS) entry which is preliminary data.</text>
</comment>
<evidence type="ECO:0000256" key="9">
    <source>
        <dbReference type="ARBA" id="ARBA00023163"/>
    </source>
</evidence>
<feature type="compositionally biased region" description="Acidic residues" evidence="13">
    <location>
        <begin position="402"/>
        <end position="411"/>
    </location>
</feature>
<keyword evidence="7" id="KW-0788">Thiol protease</keyword>
<feature type="region of interest" description="Disordered" evidence="13">
    <location>
        <begin position="357"/>
        <end position="424"/>
    </location>
</feature>
<protein>
    <recommendedName>
        <fullName evidence="3">ubiquitinyl hydrolase 1</fullName>
        <ecNumber evidence="3">3.4.19.12</ecNumber>
    </recommendedName>
</protein>
<feature type="domain" description="Josephin" evidence="14">
    <location>
        <begin position="18"/>
        <end position="200"/>
    </location>
</feature>
<dbReference type="PROSITE" id="PS50957">
    <property type="entry name" value="JOSEPHIN"/>
    <property type="match status" value="1"/>
</dbReference>
<feature type="region of interest" description="Disordered" evidence="13">
    <location>
        <begin position="275"/>
        <end position="309"/>
    </location>
</feature>
<keyword evidence="4" id="KW-0645">Protease</keyword>
<evidence type="ECO:0000256" key="7">
    <source>
        <dbReference type="ARBA" id="ARBA00022807"/>
    </source>
</evidence>
<feature type="active site" description="Proton acceptor" evidence="11">
    <location>
        <position position="127"/>
    </location>
</feature>
<evidence type="ECO:0000256" key="13">
    <source>
        <dbReference type="SAM" id="MobiDB-lite"/>
    </source>
</evidence>
<feature type="compositionally biased region" description="Polar residues" evidence="13">
    <location>
        <begin position="220"/>
        <end position="247"/>
    </location>
</feature>
<reference evidence="15 16" key="1">
    <citation type="journal article" date="2019" name="Nat. Ecol. Evol.">
        <title>Megaphylogeny resolves global patterns of mushroom evolution.</title>
        <authorList>
            <person name="Varga T."/>
            <person name="Krizsan K."/>
            <person name="Foldi C."/>
            <person name="Dima B."/>
            <person name="Sanchez-Garcia M."/>
            <person name="Sanchez-Ramirez S."/>
            <person name="Szollosi G.J."/>
            <person name="Szarkandi J.G."/>
            <person name="Papp V."/>
            <person name="Albert L."/>
            <person name="Andreopoulos W."/>
            <person name="Angelini C."/>
            <person name="Antonin V."/>
            <person name="Barry K.W."/>
            <person name="Bougher N.L."/>
            <person name="Buchanan P."/>
            <person name="Buyck B."/>
            <person name="Bense V."/>
            <person name="Catcheside P."/>
            <person name="Chovatia M."/>
            <person name="Cooper J."/>
            <person name="Damon W."/>
            <person name="Desjardin D."/>
            <person name="Finy P."/>
            <person name="Geml J."/>
            <person name="Haridas S."/>
            <person name="Hughes K."/>
            <person name="Justo A."/>
            <person name="Karasinski D."/>
            <person name="Kautmanova I."/>
            <person name="Kiss B."/>
            <person name="Kocsube S."/>
            <person name="Kotiranta H."/>
            <person name="LaButti K.M."/>
            <person name="Lechner B.E."/>
            <person name="Liimatainen K."/>
            <person name="Lipzen A."/>
            <person name="Lukacs Z."/>
            <person name="Mihaltcheva S."/>
            <person name="Morgado L.N."/>
            <person name="Niskanen T."/>
            <person name="Noordeloos M.E."/>
            <person name="Ohm R.A."/>
            <person name="Ortiz-Santana B."/>
            <person name="Ovrebo C."/>
            <person name="Racz N."/>
            <person name="Riley R."/>
            <person name="Savchenko A."/>
            <person name="Shiryaev A."/>
            <person name="Soop K."/>
            <person name="Spirin V."/>
            <person name="Szebenyi C."/>
            <person name="Tomsovsky M."/>
            <person name="Tulloss R.E."/>
            <person name="Uehling J."/>
            <person name="Grigoriev I.V."/>
            <person name="Vagvolgyi C."/>
            <person name="Papp T."/>
            <person name="Martin F.M."/>
            <person name="Miettinen O."/>
            <person name="Hibbett D.S."/>
            <person name="Nagy L.G."/>
        </authorList>
    </citation>
    <scope>NUCLEOTIDE SEQUENCE [LARGE SCALE GENOMIC DNA]</scope>
    <source>
        <strain evidence="15 16">FP101781</strain>
    </source>
</reference>